<accession>A0A2P2PUS7</accession>
<dbReference type="EMBL" id="GGEC01078012">
    <property type="protein sequence ID" value="MBX58496.1"/>
    <property type="molecule type" value="Transcribed_RNA"/>
</dbReference>
<reference evidence="1" key="1">
    <citation type="submission" date="2018-02" db="EMBL/GenBank/DDBJ databases">
        <title>Rhizophora mucronata_Transcriptome.</title>
        <authorList>
            <person name="Meera S.P."/>
            <person name="Sreeshan A."/>
            <person name="Augustine A."/>
        </authorList>
    </citation>
    <scope>NUCLEOTIDE SEQUENCE</scope>
    <source>
        <tissue evidence="1">Leaf</tissue>
    </source>
</reference>
<evidence type="ECO:0000313" key="1">
    <source>
        <dbReference type="EMBL" id="MBX58496.1"/>
    </source>
</evidence>
<dbReference type="AlphaFoldDB" id="A0A2P2PUS7"/>
<name>A0A2P2PUS7_RHIMU</name>
<sequence>MPTTNFFFRGVGFKGMVNVSLLTVLGCILKKGIITSVTINCICYDTKIDEKLYPIVTFTSNQTP</sequence>
<proteinExistence type="predicted"/>
<organism evidence="1">
    <name type="scientific">Rhizophora mucronata</name>
    <name type="common">Asiatic mangrove</name>
    <dbReference type="NCBI Taxonomy" id="61149"/>
    <lineage>
        <taxon>Eukaryota</taxon>
        <taxon>Viridiplantae</taxon>
        <taxon>Streptophyta</taxon>
        <taxon>Embryophyta</taxon>
        <taxon>Tracheophyta</taxon>
        <taxon>Spermatophyta</taxon>
        <taxon>Magnoliopsida</taxon>
        <taxon>eudicotyledons</taxon>
        <taxon>Gunneridae</taxon>
        <taxon>Pentapetalae</taxon>
        <taxon>rosids</taxon>
        <taxon>fabids</taxon>
        <taxon>Malpighiales</taxon>
        <taxon>Rhizophoraceae</taxon>
        <taxon>Rhizophora</taxon>
    </lineage>
</organism>
<protein>
    <submittedName>
        <fullName evidence="1">Uncharacterized protein</fullName>
    </submittedName>
</protein>